<name>A0A6N1VHE0_9HYPH</name>
<keyword evidence="7 13" id="KW-0798">TonB box</keyword>
<keyword evidence="8 11" id="KW-0472">Membrane</keyword>
<dbReference type="EMBL" id="CP054836">
    <property type="protein sequence ID" value="QKV20376.1"/>
    <property type="molecule type" value="Genomic_DNA"/>
</dbReference>
<evidence type="ECO:0000256" key="7">
    <source>
        <dbReference type="ARBA" id="ARBA00023077"/>
    </source>
</evidence>
<dbReference type="AlphaFoldDB" id="A0A6N1VHE0"/>
<evidence type="ECO:0000256" key="8">
    <source>
        <dbReference type="ARBA" id="ARBA00023136"/>
    </source>
</evidence>
<dbReference type="GO" id="GO:0009279">
    <property type="term" value="C:cell outer membrane"/>
    <property type="evidence" value="ECO:0007669"/>
    <property type="project" value="UniProtKB-SubCell"/>
</dbReference>
<dbReference type="SUPFAM" id="SSF56935">
    <property type="entry name" value="Porins"/>
    <property type="match status" value="1"/>
</dbReference>
<keyword evidence="10 11" id="KW-0998">Cell outer membrane</keyword>
<feature type="domain" description="TonB-dependent receptor plug" evidence="15">
    <location>
        <begin position="38"/>
        <end position="144"/>
    </location>
</feature>
<evidence type="ECO:0000259" key="15">
    <source>
        <dbReference type="Pfam" id="PF07715"/>
    </source>
</evidence>
<evidence type="ECO:0000256" key="11">
    <source>
        <dbReference type="PROSITE-ProRule" id="PRU01360"/>
    </source>
</evidence>
<evidence type="ECO:0000256" key="1">
    <source>
        <dbReference type="ARBA" id="ARBA00004571"/>
    </source>
</evidence>
<evidence type="ECO:0000259" key="14">
    <source>
        <dbReference type="Pfam" id="PF00593"/>
    </source>
</evidence>
<evidence type="ECO:0000256" key="10">
    <source>
        <dbReference type="ARBA" id="ARBA00023237"/>
    </source>
</evidence>
<keyword evidence="4 11" id="KW-1134">Transmembrane beta strand</keyword>
<dbReference type="InterPro" id="IPR010949">
    <property type="entry name" value="TonB_Hb/transfer/lactofer_rcpt"/>
</dbReference>
<gene>
    <name evidence="16" type="ORF">HTY61_18930</name>
</gene>
<dbReference type="CDD" id="cd01347">
    <property type="entry name" value="ligand_gated_channel"/>
    <property type="match status" value="1"/>
</dbReference>
<dbReference type="InterPro" id="IPR011276">
    <property type="entry name" value="TonB_haem/Hb_rcpt"/>
</dbReference>
<dbReference type="InterPro" id="IPR000531">
    <property type="entry name" value="Beta-barrel_TonB"/>
</dbReference>
<evidence type="ECO:0000256" key="6">
    <source>
        <dbReference type="ARBA" id="ARBA00022729"/>
    </source>
</evidence>
<comment type="similarity">
    <text evidence="2 11 13">Belongs to the TonB-dependent receptor family.</text>
</comment>
<evidence type="ECO:0000256" key="13">
    <source>
        <dbReference type="RuleBase" id="RU003357"/>
    </source>
</evidence>
<evidence type="ECO:0000256" key="9">
    <source>
        <dbReference type="ARBA" id="ARBA00023170"/>
    </source>
</evidence>
<evidence type="ECO:0000256" key="5">
    <source>
        <dbReference type="ARBA" id="ARBA00022692"/>
    </source>
</evidence>
<dbReference type="KEGG" id="orm:HTY61_18930"/>
<dbReference type="InterPro" id="IPR039426">
    <property type="entry name" value="TonB-dep_rcpt-like"/>
</dbReference>
<dbReference type="PROSITE" id="PS01156">
    <property type="entry name" value="TONB_DEPENDENT_REC_2"/>
    <property type="match status" value="1"/>
</dbReference>
<dbReference type="PANTHER" id="PTHR30069:SF29">
    <property type="entry name" value="HEMOGLOBIN AND HEMOGLOBIN-HAPTOGLOBIN-BINDING PROTEIN 1-RELATED"/>
    <property type="match status" value="1"/>
</dbReference>
<dbReference type="RefSeq" id="WP_175278267.1">
    <property type="nucleotide sequence ID" value="NZ_CP054836.1"/>
</dbReference>
<evidence type="ECO:0000256" key="4">
    <source>
        <dbReference type="ARBA" id="ARBA00022452"/>
    </source>
</evidence>
<keyword evidence="3 11" id="KW-0813">Transport</keyword>
<evidence type="ECO:0000256" key="2">
    <source>
        <dbReference type="ARBA" id="ARBA00009810"/>
    </source>
</evidence>
<accession>A0A6N1VHE0</accession>
<proteinExistence type="inferred from homology"/>
<comment type="subcellular location">
    <subcellularLocation>
        <location evidence="1 11">Cell outer membrane</location>
        <topology evidence="1 11">Multi-pass membrane protein</topology>
    </subcellularLocation>
</comment>
<dbReference type="InterPro" id="IPR037066">
    <property type="entry name" value="Plug_dom_sf"/>
</dbReference>
<sequence>MASSAVAQEDVVDSGQPTLLQRLILLGKEREAGSVAGTPLATQTTDEEIERNQIDSIVDLGNTTEPGIGTGAAGRGVNIRGLEADRILTTIDGIPIPFLVNDARSGVNSADGGVDTFDFSSLSTVDIVRGADSSRAGSGALGGAVVLRTLEPGDLLEEDDNFGGIARTTYDSRDQSIGGVVAIAGRRNDTSVLLQAGYTRGHEMDNQGTVGGTGAGRSQPNPVDYDEHNLLFKIRQDVGAGHMVGLTAERFRNDSSTDLFTEEGSTYSELDGEDVNERNRVSIDYRYEAPIPGALVDRADAKLYWQRLQSFAGVEGVRVDSLAGDWMRGNDLTENAVGFTGAAERSLEVGASTHLLSVGLDMSLSRFEQYSSGDDACDTISPPPFACMFYHNNKSDMPDIDAYRVGLFVDDEISFGDSGFSLTPGLRYDWYDYKPRDTADFPGTLPKERSDYQFSPKLRAGYRVDPGLQLFAQWSMAFKAPNVSQLYLNYDNAPFYRSIGNPDLEPETSHGFEVGANFGDEDQGGRITAFYNKYRNFIDSETSYTVPGYSFSTTYENLDRVEIYGFEAELHKRFENGFSLSGAFALAHGKDEDTGDLIDSVAPLKAVVGIGYETETWGTDARLIGVAPVDAESPAAFKPDGYAIVNLTGWWEPENLNGFRLSGGVYNLFDTEYYDAVKWRDLDLTSSSAQPMAYYSEPGRTFKVTLTQRF</sequence>
<protein>
    <submittedName>
        <fullName evidence="16">TonB-dependent hemoglobin/transferrin/lactoferrin family receptor</fullName>
    </submittedName>
</protein>
<feature type="domain" description="TonB-dependent receptor-like beta-barrel" evidence="14">
    <location>
        <begin position="258"/>
        <end position="668"/>
    </location>
</feature>
<dbReference type="Pfam" id="PF00593">
    <property type="entry name" value="TonB_dep_Rec_b-barrel"/>
    <property type="match status" value="1"/>
</dbReference>
<dbReference type="Gene3D" id="2.170.130.10">
    <property type="entry name" value="TonB-dependent receptor, plug domain"/>
    <property type="match status" value="1"/>
</dbReference>
<keyword evidence="17" id="KW-1185">Reference proteome</keyword>
<dbReference type="GO" id="GO:0015232">
    <property type="term" value="F:heme transmembrane transporter activity"/>
    <property type="evidence" value="ECO:0007669"/>
    <property type="project" value="InterPro"/>
</dbReference>
<dbReference type="GO" id="GO:0044718">
    <property type="term" value="P:siderophore transmembrane transport"/>
    <property type="evidence" value="ECO:0007669"/>
    <property type="project" value="TreeGrafter"/>
</dbReference>
<dbReference type="InterPro" id="IPR010917">
    <property type="entry name" value="TonB_rcpt_CS"/>
</dbReference>
<reference evidence="16 17" key="1">
    <citation type="submission" date="2020-06" db="EMBL/GenBank/DDBJ databases">
        <title>Oricola thermophila sp. nov. isolated from a tidal sediments.</title>
        <authorList>
            <person name="Kwon K.K."/>
            <person name="Yang S.-H."/>
            <person name="Park M.-J."/>
        </authorList>
    </citation>
    <scope>NUCLEOTIDE SEQUENCE [LARGE SCALE GENOMIC DNA]</scope>
    <source>
        <strain evidence="16 17">MEBiC13590</strain>
    </source>
</reference>
<keyword evidence="5 11" id="KW-0812">Transmembrane</keyword>
<dbReference type="InterPro" id="IPR012910">
    <property type="entry name" value="Plug_dom"/>
</dbReference>
<dbReference type="PANTHER" id="PTHR30069">
    <property type="entry name" value="TONB-DEPENDENT OUTER MEMBRANE RECEPTOR"/>
    <property type="match status" value="1"/>
</dbReference>
<dbReference type="InterPro" id="IPR036942">
    <property type="entry name" value="Beta-barrel_TonB_sf"/>
</dbReference>
<organism evidence="16 17">
    <name type="scientific">Oricola thermophila</name>
    <dbReference type="NCBI Taxonomy" id="2742145"/>
    <lineage>
        <taxon>Bacteria</taxon>
        <taxon>Pseudomonadati</taxon>
        <taxon>Pseudomonadota</taxon>
        <taxon>Alphaproteobacteria</taxon>
        <taxon>Hyphomicrobiales</taxon>
        <taxon>Ahrensiaceae</taxon>
        <taxon>Oricola</taxon>
    </lineage>
</organism>
<evidence type="ECO:0000256" key="3">
    <source>
        <dbReference type="ARBA" id="ARBA00022448"/>
    </source>
</evidence>
<dbReference type="Gene3D" id="2.40.170.20">
    <property type="entry name" value="TonB-dependent receptor, beta-barrel domain"/>
    <property type="match status" value="1"/>
</dbReference>
<dbReference type="NCBIfam" id="TIGR01786">
    <property type="entry name" value="TonB-hemlactrns"/>
    <property type="match status" value="1"/>
</dbReference>
<dbReference type="Proteomes" id="UP000509367">
    <property type="component" value="Chromosome"/>
</dbReference>
<evidence type="ECO:0000313" key="17">
    <source>
        <dbReference type="Proteomes" id="UP000509367"/>
    </source>
</evidence>
<dbReference type="Pfam" id="PF07715">
    <property type="entry name" value="Plug"/>
    <property type="match status" value="1"/>
</dbReference>
<dbReference type="GO" id="GO:0015344">
    <property type="term" value="F:siderophore uptake transmembrane transporter activity"/>
    <property type="evidence" value="ECO:0007669"/>
    <property type="project" value="TreeGrafter"/>
</dbReference>
<evidence type="ECO:0000256" key="12">
    <source>
        <dbReference type="PROSITE-ProRule" id="PRU10144"/>
    </source>
</evidence>
<feature type="short sequence motif" description="TonB C-terminal box" evidence="12">
    <location>
        <begin position="693"/>
        <end position="710"/>
    </location>
</feature>
<dbReference type="NCBIfam" id="TIGR01785">
    <property type="entry name" value="TonB-hemin"/>
    <property type="match status" value="1"/>
</dbReference>
<keyword evidence="9 16" id="KW-0675">Receptor</keyword>
<evidence type="ECO:0000313" key="16">
    <source>
        <dbReference type="EMBL" id="QKV20376.1"/>
    </source>
</evidence>
<keyword evidence="6" id="KW-0732">Signal</keyword>
<dbReference type="PROSITE" id="PS52016">
    <property type="entry name" value="TONB_DEPENDENT_REC_3"/>
    <property type="match status" value="1"/>
</dbReference>